<keyword evidence="1" id="KW-0732">Signal</keyword>
<proteinExistence type="predicted"/>
<accession>A0ABR5ESQ6</accession>
<dbReference type="Proteomes" id="UP000035369">
    <property type="component" value="Unassembled WGS sequence"/>
</dbReference>
<feature type="signal peptide" evidence="1">
    <location>
        <begin position="1"/>
        <end position="37"/>
    </location>
</feature>
<reference evidence="2 3" key="1">
    <citation type="submission" date="2015-02" db="EMBL/GenBank/DDBJ databases">
        <title>Whole genome sequencing of multiple isolates of three species of pepper and tomato-infecting xanthomonads reveals genetic diversity in field strains and pinpoints effectors responsible for host specificity.</title>
        <authorList>
            <person name="Schwartz A."/>
            <person name="Dahlbeck D."/>
            <person name="Staskawicz B."/>
            <person name="Bart R."/>
            <person name="Potnis N."/>
            <person name="Minsavage G."/>
            <person name="Timilsina S."/>
            <person name="Goss E."/>
            <person name="Jones J."/>
            <person name="Vallad G."/>
            <person name="Barak J."/>
            <person name="Miller S."/>
            <person name="Ritchie D."/>
            <person name="Martins J.Jr."/>
            <person name="Patane J.S."/>
            <person name="Setubal J.C."/>
        </authorList>
    </citation>
    <scope>NUCLEOTIDE SEQUENCE [LARGE SCALE GENOMIC DNA]</scope>
    <source>
        <strain evidence="2 3">Xp3-15</strain>
    </source>
</reference>
<sequence length="353" mass="38108">MNSESPTQRSASRRYASAAALLFLTLVGMSTTGTAFAQTQAPDARLTRVANLAGQHKPAGVPQDYVQTPFGYFAPACVRHIGASERILADGTLQKANGIQEQSARCSQDNFTSNGVRVRPNGLGLDGQEVRRGASSAAFKKRSPVPAAIDHAYISSAGYYSGVSPGRIVANWKVPPNPTNVARQTIYFFPALQSDTPVILQPVLGYRGESNSWDLSSWNCCKEGVVWYSDFIPAKSGDQINGDVYATCAAGSVCSSWNIDTRNVTSGRSVRLSTTSYGDLTQIMAGALEVYSVDSCDEYPASGNITFTGVAVYDYRMKQVRSPPWEEIIDNSGLDLQCNYQLDTTSTTATIHY</sequence>
<evidence type="ECO:0000313" key="3">
    <source>
        <dbReference type="Proteomes" id="UP000035369"/>
    </source>
</evidence>
<organism evidence="2 3">
    <name type="scientific">Xanthomonas perforans</name>
    <dbReference type="NCBI Taxonomy" id="442694"/>
    <lineage>
        <taxon>Bacteria</taxon>
        <taxon>Pseudomonadati</taxon>
        <taxon>Pseudomonadota</taxon>
        <taxon>Gammaproteobacteria</taxon>
        <taxon>Lysobacterales</taxon>
        <taxon>Lysobacteraceae</taxon>
        <taxon>Xanthomonas</taxon>
    </lineage>
</organism>
<keyword evidence="3" id="KW-1185">Reference proteome</keyword>
<dbReference type="EMBL" id="JZUY01000039">
    <property type="protein sequence ID" value="KLC06001.1"/>
    <property type="molecule type" value="Genomic_DNA"/>
</dbReference>
<name>A0ABR5ESQ6_XANPE</name>
<evidence type="ECO:0000256" key="1">
    <source>
        <dbReference type="SAM" id="SignalP"/>
    </source>
</evidence>
<gene>
    <name evidence="2" type="ORF">XP315_10435</name>
</gene>
<evidence type="ECO:0000313" key="2">
    <source>
        <dbReference type="EMBL" id="KLC06001.1"/>
    </source>
</evidence>
<protein>
    <submittedName>
        <fullName evidence="2">Uncharacterized protein</fullName>
    </submittedName>
</protein>
<comment type="caution">
    <text evidence="2">The sequence shown here is derived from an EMBL/GenBank/DDBJ whole genome shotgun (WGS) entry which is preliminary data.</text>
</comment>
<feature type="chain" id="PRO_5045949948" evidence="1">
    <location>
        <begin position="38"/>
        <end position="353"/>
    </location>
</feature>